<dbReference type="HOGENOM" id="CLU_3198161_0_0_9"/>
<dbReference type="Proteomes" id="UP000003340">
    <property type="component" value="Unassembled WGS sequence"/>
</dbReference>
<dbReference type="STRING" id="537013.CLOSTMETH_03687"/>
<reference evidence="1 2" key="1">
    <citation type="submission" date="2009-01" db="EMBL/GenBank/DDBJ databases">
        <authorList>
            <person name="Fulton L."/>
            <person name="Clifton S."/>
            <person name="Fulton B."/>
            <person name="Xu J."/>
            <person name="Minx P."/>
            <person name="Pepin K.H."/>
            <person name="Johnson M."/>
            <person name="Bhonagiri V."/>
            <person name="Nash W.E."/>
            <person name="Mardis E.R."/>
            <person name="Wilson R.K."/>
        </authorList>
    </citation>
    <scope>NUCLEOTIDE SEQUENCE [LARGE SCALE GENOMIC DNA]</scope>
    <source>
        <strain evidence="1 2">DSM 5476</strain>
    </source>
</reference>
<reference evidence="1 2" key="2">
    <citation type="submission" date="2009-02" db="EMBL/GenBank/DDBJ databases">
        <title>Draft genome sequence of Clostridium methylpentosum (DSM 5476).</title>
        <authorList>
            <person name="Sudarsanam P."/>
            <person name="Ley R."/>
            <person name="Guruge J."/>
            <person name="Turnbaugh P.J."/>
            <person name="Mahowald M."/>
            <person name="Liep D."/>
            <person name="Gordon J."/>
        </authorList>
    </citation>
    <scope>NUCLEOTIDE SEQUENCE [LARGE SCALE GENOMIC DNA]</scope>
    <source>
        <strain evidence="1 2">DSM 5476</strain>
    </source>
</reference>
<evidence type="ECO:0000313" key="2">
    <source>
        <dbReference type="Proteomes" id="UP000003340"/>
    </source>
</evidence>
<dbReference type="EMBL" id="ACEC01000126">
    <property type="protein sequence ID" value="EEG28788.1"/>
    <property type="molecule type" value="Genomic_DNA"/>
</dbReference>
<evidence type="ECO:0000313" key="1">
    <source>
        <dbReference type="EMBL" id="EEG28788.1"/>
    </source>
</evidence>
<sequence>MLDYAFLPNGLEIICKFIQTSLIFLFSSSQISKEVGKTTKNAFVL</sequence>
<accession>C0EIJ1</accession>
<comment type="caution">
    <text evidence="1">The sequence shown here is derived from an EMBL/GenBank/DDBJ whole genome shotgun (WGS) entry which is preliminary data.</text>
</comment>
<proteinExistence type="predicted"/>
<dbReference type="AlphaFoldDB" id="C0EIJ1"/>
<protein>
    <submittedName>
        <fullName evidence="1">Uncharacterized protein</fullName>
    </submittedName>
</protein>
<name>C0EIJ1_9FIRM</name>
<keyword evidence="2" id="KW-1185">Reference proteome</keyword>
<gene>
    <name evidence="1" type="ORF">CLOSTMETH_03687</name>
</gene>
<organism evidence="1 2">
    <name type="scientific">[Clostridium] methylpentosum DSM 5476</name>
    <dbReference type="NCBI Taxonomy" id="537013"/>
    <lineage>
        <taxon>Bacteria</taxon>
        <taxon>Bacillati</taxon>
        <taxon>Bacillota</taxon>
        <taxon>Clostridia</taxon>
        <taxon>Eubacteriales</taxon>
        <taxon>Oscillospiraceae</taxon>
        <taxon>Oscillospiraceae incertae sedis</taxon>
    </lineage>
</organism>